<protein>
    <submittedName>
        <fullName evidence="1">Uncharacterized protein</fullName>
    </submittedName>
</protein>
<dbReference type="PANTHER" id="PTHR31264">
    <property type="entry name" value="OS07G0554500 PROTEIN-RELATED"/>
    <property type="match status" value="1"/>
</dbReference>
<gene>
    <name evidence="1" type="ORF">HU200_051559</name>
</gene>
<sequence>MPWRPRDVRQGRVLLECTPEPECHSAFEYYYTFSLRDLNLAVCDPLFRRYSLLPPIPKEIRGQHKHIVDFGLFLAPTGEDEDETAFRVDLSIVKNDVAKDNGDNGKPLIVLGRDGTPEMFFLGDLFGDGPTDIIRITKRNGGGSSNAWQFENIISLPTQYNYFTLGAAEGLLFLRGILQDQSSGYSSEDSSDNSVHSPAESPDAEYFSLDVKTREPKKVCVMKQYFHTVYSYFGYPLPLAKPTI</sequence>
<dbReference type="AlphaFoldDB" id="A0A835AMF2"/>
<proteinExistence type="predicted"/>
<dbReference type="Gramene" id="Dexi2A01G0029870.1">
    <property type="protein sequence ID" value="Dexi2A01G0029870.1:cds"/>
    <property type="gene ID" value="Dexi2A01G0029870"/>
</dbReference>
<reference evidence="1" key="1">
    <citation type="submission" date="2020-07" db="EMBL/GenBank/DDBJ databases">
        <title>Genome sequence and genetic diversity analysis of an under-domesticated orphan crop, white fonio (Digitaria exilis).</title>
        <authorList>
            <person name="Bennetzen J.L."/>
            <person name="Chen S."/>
            <person name="Ma X."/>
            <person name="Wang X."/>
            <person name="Yssel A.E.J."/>
            <person name="Chaluvadi S.R."/>
            <person name="Johnson M."/>
            <person name="Gangashetty P."/>
            <person name="Hamidou F."/>
            <person name="Sanogo M.D."/>
            <person name="Zwaenepoel A."/>
            <person name="Wallace J."/>
            <person name="Van De Peer Y."/>
            <person name="Van Deynze A."/>
        </authorList>
    </citation>
    <scope>NUCLEOTIDE SEQUENCE</scope>
    <source>
        <tissue evidence="1">Leaves</tissue>
    </source>
</reference>
<dbReference type="OrthoDB" id="655770at2759"/>
<name>A0A835AMF2_9POAL</name>
<dbReference type="PANTHER" id="PTHR31264:SF11">
    <property type="entry name" value="OS07G0555100 PROTEIN"/>
    <property type="match status" value="1"/>
</dbReference>
<dbReference type="EMBL" id="JACEFO010002272">
    <property type="protein sequence ID" value="KAF8669228.1"/>
    <property type="molecule type" value="Genomic_DNA"/>
</dbReference>
<evidence type="ECO:0000313" key="1">
    <source>
        <dbReference type="EMBL" id="KAF8669228.1"/>
    </source>
</evidence>
<organism evidence="1 2">
    <name type="scientific">Digitaria exilis</name>
    <dbReference type="NCBI Taxonomy" id="1010633"/>
    <lineage>
        <taxon>Eukaryota</taxon>
        <taxon>Viridiplantae</taxon>
        <taxon>Streptophyta</taxon>
        <taxon>Embryophyta</taxon>
        <taxon>Tracheophyta</taxon>
        <taxon>Spermatophyta</taxon>
        <taxon>Magnoliopsida</taxon>
        <taxon>Liliopsida</taxon>
        <taxon>Poales</taxon>
        <taxon>Poaceae</taxon>
        <taxon>PACMAD clade</taxon>
        <taxon>Panicoideae</taxon>
        <taxon>Panicodae</taxon>
        <taxon>Paniceae</taxon>
        <taxon>Anthephorinae</taxon>
        <taxon>Digitaria</taxon>
    </lineage>
</organism>
<accession>A0A835AMF2</accession>
<keyword evidence="2" id="KW-1185">Reference proteome</keyword>
<dbReference type="Proteomes" id="UP000636709">
    <property type="component" value="Unassembled WGS sequence"/>
</dbReference>
<evidence type="ECO:0000313" key="2">
    <source>
        <dbReference type="Proteomes" id="UP000636709"/>
    </source>
</evidence>
<comment type="caution">
    <text evidence="1">The sequence shown here is derived from an EMBL/GenBank/DDBJ whole genome shotgun (WGS) entry which is preliminary data.</text>
</comment>